<dbReference type="Gene3D" id="2.130.10.10">
    <property type="entry name" value="YVTN repeat-like/Quinoprotein amine dehydrogenase"/>
    <property type="match status" value="4"/>
</dbReference>
<name>A0A840LH16_9BURK</name>
<dbReference type="PROSITE" id="PS50082">
    <property type="entry name" value="WD_REPEATS_2"/>
    <property type="match status" value="5"/>
</dbReference>
<evidence type="ECO:0000256" key="2">
    <source>
        <dbReference type="ARBA" id="ARBA00022737"/>
    </source>
</evidence>
<dbReference type="SMART" id="SM00320">
    <property type="entry name" value="WD40"/>
    <property type="match status" value="9"/>
</dbReference>
<accession>A0A840LH16</accession>
<keyword evidence="2" id="KW-0677">Repeat</keyword>
<dbReference type="SUPFAM" id="SSF50978">
    <property type="entry name" value="WD40 repeat-like"/>
    <property type="match status" value="1"/>
</dbReference>
<dbReference type="InterPro" id="IPR011048">
    <property type="entry name" value="Haem_d1_sf"/>
</dbReference>
<dbReference type="AlphaFoldDB" id="A0A840LH16"/>
<keyword evidence="4" id="KW-1133">Transmembrane helix</keyword>
<evidence type="ECO:0000256" key="1">
    <source>
        <dbReference type="ARBA" id="ARBA00022574"/>
    </source>
</evidence>
<dbReference type="Pfam" id="PF00400">
    <property type="entry name" value="WD40"/>
    <property type="match status" value="2"/>
</dbReference>
<evidence type="ECO:0000256" key="3">
    <source>
        <dbReference type="PROSITE-ProRule" id="PRU00221"/>
    </source>
</evidence>
<dbReference type="PROSITE" id="PS50294">
    <property type="entry name" value="WD_REPEATS_REGION"/>
    <property type="match status" value="2"/>
</dbReference>
<evidence type="ECO:0000313" key="6">
    <source>
        <dbReference type="Proteomes" id="UP000562027"/>
    </source>
</evidence>
<sequence length="919" mass="98335">MLSDAGPSDPHFQFISQYLLAAPADEQEEMLNVYERVLHNKPVSYRDISPVHNRLRLSGIVRREDDQLVMRNRVYRRLFGQDWIRKNRKKSWLAANRRWLTALGLSLSAATVLGVTALIAVRAEHRAELSASIAQQNERSAQAGELAIKAQSELMQGEIGLGLLLANHALQADRHNRVVRATAIHAADLAEASNPVGGGELKAHIVQLSPDGRLVAYAGNKPGVHLWDTNSGEQTNLSGLPGTVSKLAFSPDGRYLFAGDLRGQARLWDLRQPAEAARILPTQHARIDAALFSPDGQSLSLANAQGHVQVLASATGRMIYQLKSQAGPQLRLATSRDGATLCLGAADGTLLVLSGTGYTQERSIKLAPRPINILLMTPDGSQIIAAAWNGGASLWNARSGARSAWLNAQNETVRSAALAPDGKTVALADELGMIRIWSLATHKLSSAFAAHGGAVHALGYSADGRRLVSAGEDGLSKVWSLPAGQLVAQSARGQAVEYAALTADGRKALALDAYGAASLWSIDRGMLMAELPANGASITDARFSDDGRTIALQAAQEVQLRDDFLRPIGDGSLTLPAGVKARVFLSSSGQLLYLDEQGGLHRWDGRQLRSITLASTTGQQSIVGGSFNRDGSRVLTIHADGRGVAHDGLSGQTLFTLKQATPITTAIFSEDGKELLSSDAKNKLRLWSGMDGRLIRDFEPPPGLAVPPVDAGARTRLLHFSAGARLVLVDAARRVLSLDTRSGEYTPLATLAPGSVNDTLMHGDGMRFIARESEREVWVYDALASKALASLAVGSKGGSISSAGLDANGENAISGNDEGRVDIWDVASNARLIELRGHAGRLKLVRLSPDGRRALTLDQEGLLRTWDVSRARRSSDEISALLNKQAASLKRELSAAECIVYFSRSSAIRPGECNKPRSD</sequence>
<keyword evidence="4" id="KW-0472">Membrane</keyword>
<evidence type="ECO:0000313" key="5">
    <source>
        <dbReference type="EMBL" id="MBB4845319.1"/>
    </source>
</evidence>
<dbReference type="PANTHER" id="PTHR44019">
    <property type="entry name" value="WD REPEAT-CONTAINING PROTEIN 55"/>
    <property type="match status" value="1"/>
</dbReference>
<keyword evidence="6" id="KW-1185">Reference proteome</keyword>
<feature type="transmembrane region" description="Helical" evidence="4">
    <location>
        <begin position="99"/>
        <end position="121"/>
    </location>
</feature>
<keyword evidence="1 3" id="KW-0853">WD repeat</keyword>
<dbReference type="InterPro" id="IPR001680">
    <property type="entry name" value="WD40_rpt"/>
</dbReference>
<dbReference type="InterPro" id="IPR011047">
    <property type="entry name" value="Quinoprotein_ADH-like_sf"/>
</dbReference>
<keyword evidence="4" id="KW-0812">Transmembrane</keyword>
<comment type="caution">
    <text evidence="5">The sequence shown here is derived from an EMBL/GenBank/DDBJ whole genome shotgun (WGS) entry which is preliminary data.</text>
</comment>
<evidence type="ECO:0000256" key="4">
    <source>
        <dbReference type="SAM" id="Phobius"/>
    </source>
</evidence>
<dbReference type="InterPro" id="IPR050505">
    <property type="entry name" value="WDR55/POC1"/>
</dbReference>
<dbReference type="SUPFAM" id="SSF51004">
    <property type="entry name" value="C-terminal (heme d1) domain of cytochrome cd1-nitrite reductase"/>
    <property type="match status" value="1"/>
</dbReference>
<feature type="repeat" description="WD" evidence="3">
    <location>
        <begin position="793"/>
        <end position="834"/>
    </location>
</feature>
<feature type="repeat" description="WD" evidence="3">
    <location>
        <begin position="237"/>
        <end position="278"/>
    </location>
</feature>
<reference evidence="5 6" key="1">
    <citation type="submission" date="2020-08" db="EMBL/GenBank/DDBJ databases">
        <title>Functional genomics of gut bacteria from endangered species of beetles.</title>
        <authorList>
            <person name="Carlos-Shanley C."/>
        </authorList>
    </citation>
    <scope>NUCLEOTIDE SEQUENCE [LARGE SCALE GENOMIC DNA]</scope>
    <source>
        <strain evidence="5 6">S00239</strain>
    </source>
</reference>
<dbReference type="InterPro" id="IPR015943">
    <property type="entry name" value="WD40/YVTN_repeat-like_dom_sf"/>
</dbReference>
<organism evidence="5 6">
    <name type="scientific">Roseateles oligotrophus</name>
    <dbReference type="NCBI Taxonomy" id="1769250"/>
    <lineage>
        <taxon>Bacteria</taxon>
        <taxon>Pseudomonadati</taxon>
        <taxon>Pseudomonadota</taxon>
        <taxon>Betaproteobacteria</taxon>
        <taxon>Burkholderiales</taxon>
        <taxon>Sphaerotilaceae</taxon>
        <taxon>Roseateles</taxon>
    </lineage>
</organism>
<dbReference type="SUPFAM" id="SSF50998">
    <property type="entry name" value="Quinoprotein alcohol dehydrogenase-like"/>
    <property type="match status" value="1"/>
</dbReference>
<gene>
    <name evidence="5" type="ORF">HNP55_003866</name>
</gene>
<feature type="repeat" description="WD" evidence="3">
    <location>
        <begin position="448"/>
        <end position="489"/>
    </location>
</feature>
<feature type="repeat" description="WD" evidence="3">
    <location>
        <begin position="835"/>
        <end position="876"/>
    </location>
</feature>
<dbReference type="PANTHER" id="PTHR44019:SF8">
    <property type="entry name" value="POC1 CENTRIOLAR PROTEIN HOMOLOG"/>
    <property type="match status" value="1"/>
</dbReference>
<dbReference type="Proteomes" id="UP000562027">
    <property type="component" value="Unassembled WGS sequence"/>
</dbReference>
<dbReference type="EMBL" id="JACHLP010000008">
    <property type="protein sequence ID" value="MBB4845319.1"/>
    <property type="molecule type" value="Genomic_DNA"/>
</dbReference>
<dbReference type="InterPro" id="IPR036322">
    <property type="entry name" value="WD40_repeat_dom_sf"/>
</dbReference>
<proteinExistence type="predicted"/>
<protein>
    <submittedName>
        <fullName evidence="5">WD40 repeat protein</fullName>
    </submittedName>
</protein>
<feature type="repeat" description="WD" evidence="3">
    <location>
        <begin position="406"/>
        <end position="447"/>
    </location>
</feature>